<proteinExistence type="predicted"/>
<name>A0A3S1CT80_9CYAN</name>
<organism evidence="2 3">
    <name type="scientific">Dulcicalothrix desertica PCC 7102</name>
    <dbReference type="NCBI Taxonomy" id="232991"/>
    <lineage>
        <taxon>Bacteria</taxon>
        <taxon>Bacillati</taxon>
        <taxon>Cyanobacteriota</taxon>
        <taxon>Cyanophyceae</taxon>
        <taxon>Nostocales</taxon>
        <taxon>Calotrichaceae</taxon>
        <taxon>Dulcicalothrix</taxon>
    </lineage>
</organism>
<dbReference type="GO" id="GO:0003677">
    <property type="term" value="F:DNA binding"/>
    <property type="evidence" value="ECO:0007669"/>
    <property type="project" value="InterPro"/>
</dbReference>
<comment type="caution">
    <text evidence="2">The sequence shown here is derived from an EMBL/GenBank/DDBJ whole genome shotgun (WGS) entry which is preliminary data.</text>
</comment>
<dbReference type="AlphaFoldDB" id="A0A3S1CT80"/>
<dbReference type="RefSeq" id="WP_233787728.1">
    <property type="nucleotide sequence ID" value="NZ_RSCL01000003.1"/>
</dbReference>
<sequence length="144" mass="16368">MRRGVAQCHLDKLKAEKAEYEMLTSHDSQTPIVLKIDDIGYLPDILIKARIAAKLSEKELAALCGLTEEQIKVYEKNDYQGASYLDVRFVMNALDIKMQGGEFLVPLDTLRRTPITKEELKSSKKRAKSQEVVNEKKNFQPALD</sequence>
<evidence type="ECO:0000256" key="1">
    <source>
        <dbReference type="SAM" id="MobiDB-lite"/>
    </source>
</evidence>
<feature type="region of interest" description="Disordered" evidence="1">
    <location>
        <begin position="118"/>
        <end position="144"/>
    </location>
</feature>
<reference evidence="2" key="2">
    <citation type="journal article" date="2019" name="Genome Biol. Evol.">
        <title>Day and night: Metabolic profiles and evolutionary relationships of six axenic non-marine cyanobacteria.</title>
        <authorList>
            <person name="Will S.E."/>
            <person name="Henke P."/>
            <person name="Boedeker C."/>
            <person name="Huang S."/>
            <person name="Brinkmann H."/>
            <person name="Rohde M."/>
            <person name="Jarek M."/>
            <person name="Friedl T."/>
            <person name="Seufert S."/>
            <person name="Schumacher M."/>
            <person name="Overmann J."/>
            <person name="Neumann-Schaal M."/>
            <person name="Petersen J."/>
        </authorList>
    </citation>
    <scope>NUCLEOTIDE SEQUENCE [LARGE SCALE GENOMIC DNA]</scope>
    <source>
        <strain evidence="2">PCC 7102</strain>
    </source>
</reference>
<evidence type="ECO:0000313" key="2">
    <source>
        <dbReference type="EMBL" id="RUT08232.1"/>
    </source>
</evidence>
<reference evidence="2" key="1">
    <citation type="submission" date="2018-12" db="EMBL/GenBank/DDBJ databases">
        <authorList>
            <person name="Will S."/>
            <person name="Neumann-Schaal M."/>
            <person name="Henke P."/>
        </authorList>
    </citation>
    <scope>NUCLEOTIDE SEQUENCE</scope>
    <source>
        <strain evidence="2">PCC 7102</strain>
    </source>
</reference>
<dbReference type="SUPFAM" id="SSF47413">
    <property type="entry name" value="lambda repressor-like DNA-binding domains"/>
    <property type="match status" value="1"/>
</dbReference>
<gene>
    <name evidence="2" type="ORF">DSM106972_014000</name>
</gene>
<dbReference type="Proteomes" id="UP000271624">
    <property type="component" value="Unassembled WGS sequence"/>
</dbReference>
<keyword evidence="3" id="KW-1185">Reference proteome</keyword>
<evidence type="ECO:0000313" key="3">
    <source>
        <dbReference type="Proteomes" id="UP000271624"/>
    </source>
</evidence>
<dbReference type="InterPro" id="IPR010982">
    <property type="entry name" value="Lambda_DNA-bd_dom_sf"/>
</dbReference>
<dbReference type="EMBL" id="RSCL01000003">
    <property type="protein sequence ID" value="RUT08232.1"/>
    <property type="molecule type" value="Genomic_DNA"/>
</dbReference>
<accession>A0A3S1CT80</accession>
<protein>
    <submittedName>
        <fullName evidence="2">Uncharacterized protein</fullName>
    </submittedName>
</protein>